<dbReference type="Gene3D" id="2.60.40.1200">
    <property type="match status" value="1"/>
</dbReference>
<feature type="domain" description="Calx-beta" evidence="5">
    <location>
        <begin position="199"/>
        <end position="312"/>
    </location>
</feature>
<dbReference type="EMBL" id="CP054140">
    <property type="protein sequence ID" value="QQG64399.1"/>
    <property type="molecule type" value="Genomic_DNA"/>
</dbReference>
<evidence type="ECO:0000256" key="2">
    <source>
        <dbReference type="ARBA" id="ARBA00022737"/>
    </source>
</evidence>
<dbReference type="GO" id="GO:0007154">
    <property type="term" value="P:cell communication"/>
    <property type="evidence" value="ECO:0007669"/>
    <property type="project" value="InterPro"/>
</dbReference>
<proteinExistence type="predicted"/>
<dbReference type="InterPro" id="IPR038081">
    <property type="entry name" value="CalX-like_sf"/>
</dbReference>
<feature type="domain" description="Calx-beta" evidence="5">
    <location>
        <begin position="340"/>
        <end position="440"/>
    </location>
</feature>
<feature type="domain" description="Calx-beta" evidence="5">
    <location>
        <begin position="852"/>
        <end position="952"/>
    </location>
</feature>
<keyword evidence="1" id="KW-0732">Signal</keyword>
<gene>
    <name evidence="6" type="ORF">HP555_00255</name>
</gene>
<evidence type="ECO:0000313" key="7">
    <source>
        <dbReference type="Proteomes" id="UP000596092"/>
    </source>
</evidence>
<feature type="domain" description="Calx-beta" evidence="5">
    <location>
        <begin position="596"/>
        <end position="696"/>
    </location>
</feature>
<dbReference type="InterPro" id="IPR047777">
    <property type="entry name" value="LapA-like_RM"/>
</dbReference>
<sequence length="1449" mass="148556">MAVGKAQTVGKAVIVYGTVKAVSANGFERVLTPNSVIYADDRIVTGSDGSVSITFTNTPNAMMLGRMSDVLVDEEVYGAAAPGDAGDFSASVADMQQALQQDENFDPTTDLPPPAAGTGVAGAGGGGRQIVVFEATQMEMIPDSGAETRGIGWDFLDPPYWVFAGIDDGTETPPAPPVDGETDIPVPPPVSPPTVSMDSIAVNEGDPAVFDIHVTGVGEGSTLELTFADGTAVSPDDYASGGFEYSLDGGTTWNEYTGGIPLPAGDSVVQVRTPTVDDTIDEPNETFTLNAVLTSNGTTYSDSATATIIDNDVPTISVGGAGTGTGDIEVPEGDPAVFDIHVTGVGEGSTLELTFADGTAVSPDDYASGGFEYSLDGGTTWNEYTGGIPLPAGDSVVQVRTPTVDDTIDEPNETFTLNAVLTSNGTTYSDSATATIIDNDVPTISVGGAGTGTGDIEVPEGDPAVFDIHVTGVGEGSTLELTFADGTAVSPDDYASGGFEYSLDGGTTWNEYTGGIPLPAGDSVVQVRTPTVDDTIDEPNETFTLNAVLTSNGTTYSDSATATIIDNDVPTISVGGAGTGTGDIEVPEGDPAVFDIHVTGVGEGSTLELTFADGTAVSPDDYASGGFEYSLDGGTTWNEYTGGIPLPAGDSVVQVRTPTVDDTIDEPNETFTLNAVLTSNGTTYSDSATATIIDNDVPTISVGGAGTGTGDIEVPEGDPAVFDIHVTGVGEGSTLELTFADGTAVSPDDYASGGFEYSLDGGTTWNEYTGGIPLPAGDSVVQVRTPTVDDTIDEPNETFTLNAVLTSNGTTYSDSATATIIDNDVPTISVGGAGTGTGDIEVPEGDPAVFDIHVTGVGEGSTLELTFADGTAVSPDDYASGGFEYSLDGGTTWNEYTGGIPLPAGDSVVQVRTPTVDDTIDEPNETFTLNAVLTSNGTTYSDSATATIIDDDIVDGDEHVSTQEDAPLAGNVLDNATNMTGEVTISGFTVADDSTTYLPGDTVEISGVGQLVIHENGDYLFTPHPDYSGQVPQVTYTVTDGIGSETSTLNITVTPVVDIPKVTITPQNPAMVNTVINAANVTSTDLGFTVKAYDLDGNEIGVATAEGVYDAPTGFGVPGDASGDFIELGQDGHTSEKIEVIFDSPVSEATVRFAWLASVERAEYVLYDIDGNQIGGGIVQGITDEIDPPFTLQGADGALIHSIVFTAPTDGGDNDFLIHDISFPTDTLYPINLVVETGDTDFSETIVSVALSVPEGAVLSAGTLNPDGTWTLPLESDGSYTVAIDPVTNAVTIEGLEMTVPGTTGATPDISVIVTIEDSAGGGLTDTKTFIIGTEADNTLAGGSGDEVLIGGGGADIFMVGDGHDTILDYSRAEGDRVDISQVIGSDEDDHSRLGVADNDGKAQLLLYDDADHSNVIGSVTFDTIDFSSLDTGDQLNSLLGQIDLGSTQ</sequence>
<organism evidence="6 7">
    <name type="scientific">Desulfobulbus oligotrophicus</name>
    <dbReference type="NCBI Taxonomy" id="1909699"/>
    <lineage>
        <taxon>Bacteria</taxon>
        <taxon>Pseudomonadati</taxon>
        <taxon>Thermodesulfobacteriota</taxon>
        <taxon>Desulfobulbia</taxon>
        <taxon>Desulfobulbales</taxon>
        <taxon>Desulfobulbaceae</taxon>
        <taxon>Desulfobulbus</taxon>
    </lineage>
</organism>
<keyword evidence="7" id="KW-1185">Reference proteome</keyword>
<accession>A0A7T5VAQ6</accession>
<evidence type="ECO:0000313" key="6">
    <source>
        <dbReference type="EMBL" id="QQG64399.1"/>
    </source>
</evidence>
<keyword evidence="2" id="KW-0677">Repeat</keyword>
<evidence type="ECO:0000256" key="1">
    <source>
        <dbReference type="ARBA" id="ARBA00022729"/>
    </source>
</evidence>
<evidence type="ECO:0000256" key="3">
    <source>
        <dbReference type="ARBA" id="ARBA00022837"/>
    </source>
</evidence>
<dbReference type="InterPro" id="IPR011049">
    <property type="entry name" value="Serralysin-like_metalloprot_C"/>
</dbReference>
<evidence type="ECO:0000259" key="5">
    <source>
        <dbReference type="Pfam" id="PF03160"/>
    </source>
</evidence>
<dbReference type="KEGG" id="dog:HP555_00255"/>
<dbReference type="NCBIfam" id="NF033682">
    <property type="entry name" value="retention_LapA"/>
    <property type="match status" value="1"/>
</dbReference>
<dbReference type="Gene3D" id="2.60.40.2030">
    <property type="match status" value="6"/>
</dbReference>
<dbReference type="RefSeq" id="WP_199263233.1">
    <property type="nucleotide sequence ID" value="NZ_CP054140.1"/>
</dbReference>
<feature type="domain" description="Calx-beta" evidence="5">
    <location>
        <begin position="468"/>
        <end position="568"/>
    </location>
</feature>
<dbReference type="Pfam" id="PF03160">
    <property type="entry name" value="Calx-beta"/>
    <property type="match status" value="6"/>
</dbReference>
<name>A0A7T5VAQ6_9BACT</name>
<dbReference type="Gene3D" id="2.150.10.10">
    <property type="entry name" value="Serralysin-like metalloprotease, C-terminal"/>
    <property type="match status" value="1"/>
</dbReference>
<dbReference type="SUPFAM" id="SSF51120">
    <property type="entry name" value="beta-Roll"/>
    <property type="match status" value="1"/>
</dbReference>
<feature type="domain" description="Calx-beta" evidence="5">
    <location>
        <begin position="724"/>
        <end position="824"/>
    </location>
</feature>
<dbReference type="GO" id="GO:0016020">
    <property type="term" value="C:membrane"/>
    <property type="evidence" value="ECO:0007669"/>
    <property type="project" value="InterPro"/>
</dbReference>
<dbReference type="Pfam" id="PF00353">
    <property type="entry name" value="HemolysinCabind"/>
    <property type="match status" value="1"/>
</dbReference>
<reference evidence="6 7" key="1">
    <citation type="submission" date="2020-05" db="EMBL/GenBank/DDBJ databases">
        <title>Complete genome of Desulfobulbus oligotrophicus.</title>
        <authorList>
            <person name="Podar M."/>
        </authorList>
    </citation>
    <scope>NUCLEOTIDE SEQUENCE [LARGE SCALE GENOMIC DNA]</scope>
    <source>
        <strain evidence="6 7">Prop6</strain>
    </source>
</reference>
<evidence type="ECO:0000256" key="4">
    <source>
        <dbReference type="SAM" id="MobiDB-lite"/>
    </source>
</evidence>
<feature type="region of interest" description="Disordered" evidence="4">
    <location>
        <begin position="104"/>
        <end position="123"/>
    </location>
</feature>
<dbReference type="InterPro" id="IPR003644">
    <property type="entry name" value="Calx_beta"/>
</dbReference>
<protein>
    <submittedName>
        <fullName evidence="6">Retention module-containing protein</fullName>
    </submittedName>
</protein>
<dbReference type="Proteomes" id="UP000596092">
    <property type="component" value="Chromosome"/>
</dbReference>
<dbReference type="InterPro" id="IPR001343">
    <property type="entry name" value="Hemolysn_Ca-bd"/>
</dbReference>
<keyword evidence="3" id="KW-0106">Calcium</keyword>
<dbReference type="GO" id="GO:0005509">
    <property type="term" value="F:calcium ion binding"/>
    <property type="evidence" value="ECO:0007669"/>
    <property type="project" value="InterPro"/>
</dbReference>
<dbReference type="SUPFAM" id="SSF141072">
    <property type="entry name" value="CalX-like"/>
    <property type="match status" value="6"/>
</dbReference>